<accession>E3BGG8</accession>
<sequence>MKATLIIVIFMLAGPFFANASPNSKANNVIDKKVEQCIDNAVWELINDYDVRNRYRNEFRQLTERLMTKFAPDEGDPTGVSAEHLAAVIIAVCKAKY</sequence>
<keyword evidence="1" id="KW-0732">Signal</keyword>
<gene>
    <name evidence="2" type="ORF">VIBC2010_00734</name>
</gene>
<dbReference type="AlphaFoldDB" id="E3BGG8"/>
<dbReference type="EMBL" id="AEIU01000046">
    <property type="protein sequence ID" value="EFP97776.1"/>
    <property type="molecule type" value="Genomic_DNA"/>
</dbReference>
<evidence type="ECO:0000313" key="2">
    <source>
        <dbReference type="EMBL" id="EFP97776.1"/>
    </source>
</evidence>
<protein>
    <submittedName>
        <fullName evidence="2">Uncharacterized protein</fullName>
    </submittedName>
</protein>
<keyword evidence="3" id="KW-1185">Reference proteome</keyword>
<evidence type="ECO:0000256" key="1">
    <source>
        <dbReference type="SAM" id="SignalP"/>
    </source>
</evidence>
<evidence type="ECO:0000313" key="3">
    <source>
        <dbReference type="Proteomes" id="UP000002943"/>
    </source>
</evidence>
<organism evidence="2 3">
    <name type="scientific">Vibrio caribbeanicus ATCC BAA-2122</name>
    <dbReference type="NCBI Taxonomy" id="796620"/>
    <lineage>
        <taxon>Bacteria</taxon>
        <taxon>Pseudomonadati</taxon>
        <taxon>Pseudomonadota</taxon>
        <taxon>Gammaproteobacteria</taxon>
        <taxon>Vibrionales</taxon>
        <taxon>Vibrionaceae</taxon>
        <taxon>Vibrio</taxon>
    </lineage>
</organism>
<feature type="signal peptide" evidence="1">
    <location>
        <begin position="1"/>
        <end position="20"/>
    </location>
</feature>
<proteinExistence type="predicted"/>
<dbReference type="Proteomes" id="UP000002943">
    <property type="component" value="Unassembled WGS sequence"/>
</dbReference>
<feature type="chain" id="PRO_5003167307" evidence="1">
    <location>
        <begin position="21"/>
        <end position="97"/>
    </location>
</feature>
<name>E3BGG8_9VIBR</name>
<reference evidence="2 3" key="1">
    <citation type="journal article" date="2012" name="Int. J. Syst. Evol. Microbiol.">
        <title>Vibrio caribbeanicus sp. nov., isolated from the marine sponge Scleritoderma cyanea.</title>
        <authorList>
            <person name="Hoffmann M."/>
            <person name="Monday S.R."/>
            <person name="Allard M.W."/>
            <person name="Strain E.A."/>
            <person name="Whittaker P."/>
            <person name="Naum M."/>
            <person name="McCarthy P.J."/>
            <person name="Lopez J.V."/>
            <person name="Fischer M."/>
            <person name="Brown E.W."/>
        </authorList>
    </citation>
    <scope>NUCLEOTIDE SEQUENCE [LARGE SCALE GENOMIC DNA]</scope>
    <source>
        <strain evidence="2 3">ATCC BAA-2122</strain>
    </source>
</reference>
<dbReference type="RefSeq" id="WP_009600055.1">
    <property type="nucleotide sequence ID" value="NZ_AEIU01000046.1"/>
</dbReference>
<comment type="caution">
    <text evidence="2">The sequence shown here is derived from an EMBL/GenBank/DDBJ whole genome shotgun (WGS) entry which is preliminary data.</text>
</comment>